<evidence type="ECO:0000256" key="2">
    <source>
        <dbReference type="ARBA" id="ARBA00023002"/>
    </source>
</evidence>
<dbReference type="Proteomes" id="UP001202922">
    <property type="component" value="Unassembled WGS sequence"/>
</dbReference>
<dbReference type="Gene3D" id="3.40.50.720">
    <property type="entry name" value="NAD(P)-binding Rossmann-like Domain"/>
    <property type="match status" value="1"/>
</dbReference>
<evidence type="ECO:0000313" key="7">
    <source>
        <dbReference type="Proteomes" id="UP001202922"/>
    </source>
</evidence>
<dbReference type="PANTHER" id="PTHR43060:SF15">
    <property type="entry name" value="3-HYDROXYISOBUTYRATE DEHYDROGENASE-LIKE 1, MITOCHONDRIAL-RELATED"/>
    <property type="match status" value="1"/>
</dbReference>
<accession>A0ABS9U0G4</accession>
<evidence type="ECO:0000256" key="1">
    <source>
        <dbReference type="ARBA" id="ARBA00009080"/>
    </source>
</evidence>
<dbReference type="PANTHER" id="PTHR43060">
    <property type="entry name" value="3-HYDROXYISOBUTYRATE DEHYDROGENASE-LIKE 1, MITOCHONDRIAL-RELATED"/>
    <property type="match status" value="1"/>
</dbReference>
<dbReference type="InterPro" id="IPR006115">
    <property type="entry name" value="6PGDH_NADP-bd"/>
</dbReference>
<gene>
    <name evidence="6" type="ORF">L0M17_09275</name>
</gene>
<sequence length="303" mass="31546">MTSAAESRTLGAGAGRVALIGLGPMGAPIARHVAEHGYALEVWNRTAATAQEFQGIAKVAANPADLAADVVISALPDIDQLTDLTPSRVLEEWARNGTRYLVVLSTTSPEKVHSLSARMASYGIRVLDAPMSGGDAGARAGTLSLMVGADPEDFAALRPLFGTFASTVQNMGPTGAGSAAKLCNQIVVAGTLVALAESLDLARRAGLSQEKLVEVLRGGLAGSAVLELKAGKLLRRDYEPGGSAVNQLKDLRYALSLGNRLGAELPVTRETASLFETAVALGLGHKDHSVVQELFRSKRGEPE</sequence>
<dbReference type="InterPro" id="IPR029154">
    <property type="entry name" value="HIBADH-like_NADP-bd"/>
</dbReference>
<dbReference type="EMBL" id="JAKZBV010000001">
    <property type="protein sequence ID" value="MCH6470164.1"/>
    <property type="molecule type" value="Genomic_DNA"/>
</dbReference>
<dbReference type="Pfam" id="PF03446">
    <property type="entry name" value="NAD_binding_2"/>
    <property type="match status" value="1"/>
</dbReference>
<evidence type="ECO:0000313" key="6">
    <source>
        <dbReference type="EMBL" id="MCH6470164.1"/>
    </source>
</evidence>
<dbReference type="RefSeq" id="WP_241053683.1">
    <property type="nucleotide sequence ID" value="NZ_JAKZBV010000001.1"/>
</dbReference>
<proteinExistence type="inferred from homology"/>
<keyword evidence="3" id="KW-0520">NAD</keyword>
<evidence type="ECO:0000256" key="3">
    <source>
        <dbReference type="ARBA" id="ARBA00023027"/>
    </source>
</evidence>
<keyword evidence="2" id="KW-0560">Oxidoreductase</keyword>
<reference evidence="6 7" key="1">
    <citation type="submission" date="2022-03" db="EMBL/GenBank/DDBJ databases">
        <title>Sinomonas sp. isolated from a soil.</title>
        <authorList>
            <person name="Han J."/>
            <person name="Kim D.-U."/>
        </authorList>
    </citation>
    <scope>NUCLEOTIDE SEQUENCE [LARGE SCALE GENOMIC DNA]</scope>
    <source>
        <strain evidence="6 7">5-5</strain>
    </source>
</reference>
<feature type="domain" description="3-hydroxyisobutyrate dehydrogenase-like NAD-binding" evidence="5">
    <location>
        <begin position="175"/>
        <end position="291"/>
    </location>
</feature>
<keyword evidence="7" id="KW-1185">Reference proteome</keyword>
<protein>
    <submittedName>
        <fullName evidence="6">NAD(P)-dependent oxidoreductase</fullName>
    </submittedName>
</protein>
<organism evidence="6 7">
    <name type="scientific">Sinomonas terrae</name>
    <dbReference type="NCBI Taxonomy" id="2908838"/>
    <lineage>
        <taxon>Bacteria</taxon>
        <taxon>Bacillati</taxon>
        <taxon>Actinomycetota</taxon>
        <taxon>Actinomycetes</taxon>
        <taxon>Micrococcales</taxon>
        <taxon>Micrococcaceae</taxon>
        <taxon>Sinomonas</taxon>
    </lineage>
</organism>
<dbReference type="InterPro" id="IPR008927">
    <property type="entry name" value="6-PGluconate_DH-like_C_sf"/>
</dbReference>
<comment type="similarity">
    <text evidence="1">Belongs to the HIBADH-related family.</text>
</comment>
<dbReference type="Gene3D" id="1.10.1040.10">
    <property type="entry name" value="N-(1-d-carboxylethyl)-l-norvaline Dehydrogenase, domain 2"/>
    <property type="match status" value="1"/>
</dbReference>
<evidence type="ECO:0000259" key="5">
    <source>
        <dbReference type="Pfam" id="PF14833"/>
    </source>
</evidence>
<dbReference type="SUPFAM" id="SSF51735">
    <property type="entry name" value="NAD(P)-binding Rossmann-fold domains"/>
    <property type="match status" value="1"/>
</dbReference>
<feature type="domain" description="6-phosphogluconate dehydrogenase NADP-binding" evidence="4">
    <location>
        <begin position="17"/>
        <end position="172"/>
    </location>
</feature>
<evidence type="ECO:0000259" key="4">
    <source>
        <dbReference type="Pfam" id="PF03446"/>
    </source>
</evidence>
<name>A0ABS9U0G4_9MICC</name>
<dbReference type="InterPro" id="IPR013328">
    <property type="entry name" value="6PGD_dom2"/>
</dbReference>
<comment type="caution">
    <text evidence="6">The sequence shown here is derived from an EMBL/GenBank/DDBJ whole genome shotgun (WGS) entry which is preliminary data.</text>
</comment>
<dbReference type="Pfam" id="PF14833">
    <property type="entry name" value="NAD_binding_11"/>
    <property type="match status" value="1"/>
</dbReference>
<dbReference type="SUPFAM" id="SSF48179">
    <property type="entry name" value="6-phosphogluconate dehydrogenase C-terminal domain-like"/>
    <property type="match status" value="1"/>
</dbReference>
<dbReference type="InterPro" id="IPR036291">
    <property type="entry name" value="NAD(P)-bd_dom_sf"/>
</dbReference>
<dbReference type="PIRSF" id="PIRSF000103">
    <property type="entry name" value="HIBADH"/>
    <property type="match status" value="1"/>
</dbReference>
<dbReference type="InterPro" id="IPR015815">
    <property type="entry name" value="HIBADH-related"/>
</dbReference>